<evidence type="ECO:0000313" key="5">
    <source>
        <dbReference type="Proteomes" id="UP000243342"/>
    </source>
</evidence>
<evidence type="ECO:0000256" key="1">
    <source>
        <dbReference type="ARBA" id="ARBA00022527"/>
    </source>
</evidence>
<dbReference type="Proteomes" id="UP000243342">
    <property type="component" value="Unassembled WGS sequence"/>
</dbReference>
<accession>A0A1J7BB80</accession>
<dbReference type="InterPro" id="IPR003594">
    <property type="entry name" value="HATPase_dom"/>
</dbReference>
<evidence type="ECO:0000256" key="2">
    <source>
        <dbReference type="SAM" id="MobiDB-lite"/>
    </source>
</evidence>
<sequence length="140" mass="15347">MRAIDALGPRPTDEVRLPTAPESAARARRVAVSVMRLWGLEIQADIAELLVSELVGNVVRHTGVRTFGLNLDRRRGRVRVEVRDASRSLPCLIDAGADAESGRGLYLVDALADRWGVELLPRGKSVWFELDVNPEPLAVA</sequence>
<gene>
    <name evidence="4" type="ORF">BIV57_19110</name>
</gene>
<dbReference type="PANTHER" id="PTHR35526">
    <property type="entry name" value="ANTI-SIGMA-F FACTOR RSBW-RELATED"/>
    <property type="match status" value="1"/>
</dbReference>
<dbReference type="STRING" id="1428644.BIV57_19110"/>
<feature type="region of interest" description="Disordered" evidence="2">
    <location>
        <begin position="1"/>
        <end position="20"/>
    </location>
</feature>
<dbReference type="InterPro" id="IPR050267">
    <property type="entry name" value="Anti-sigma-factor_SerPK"/>
</dbReference>
<reference evidence="4 5" key="1">
    <citation type="submission" date="2016-10" db="EMBL/GenBank/DDBJ databases">
        <title>Genome sequence of Streptomyces gilvigriseus MUSC 26.</title>
        <authorList>
            <person name="Lee L.-H."/>
            <person name="Ser H.-L."/>
        </authorList>
    </citation>
    <scope>NUCLEOTIDE SEQUENCE [LARGE SCALE GENOMIC DNA]</scope>
    <source>
        <strain evidence="4 5">MUSC 26</strain>
    </source>
</reference>
<protein>
    <recommendedName>
        <fullName evidence="3">Histidine kinase/HSP90-like ATPase domain-containing protein</fullName>
    </recommendedName>
</protein>
<dbReference type="GO" id="GO:0004674">
    <property type="term" value="F:protein serine/threonine kinase activity"/>
    <property type="evidence" value="ECO:0007669"/>
    <property type="project" value="UniProtKB-KW"/>
</dbReference>
<dbReference type="Gene3D" id="3.30.565.10">
    <property type="entry name" value="Histidine kinase-like ATPase, C-terminal domain"/>
    <property type="match status" value="1"/>
</dbReference>
<keyword evidence="1" id="KW-0418">Kinase</keyword>
<evidence type="ECO:0000313" key="4">
    <source>
        <dbReference type="EMBL" id="OIV35907.1"/>
    </source>
</evidence>
<organism evidence="4 5">
    <name type="scientific">Mangrovactinospora gilvigrisea</name>
    <dbReference type="NCBI Taxonomy" id="1428644"/>
    <lineage>
        <taxon>Bacteria</taxon>
        <taxon>Bacillati</taxon>
        <taxon>Actinomycetota</taxon>
        <taxon>Actinomycetes</taxon>
        <taxon>Kitasatosporales</taxon>
        <taxon>Streptomycetaceae</taxon>
        <taxon>Mangrovactinospora</taxon>
    </lineage>
</organism>
<keyword evidence="5" id="KW-1185">Reference proteome</keyword>
<proteinExistence type="predicted"/>
<name>A0A1J7BB80_9ACTN</name>
<feature type="domain" description="Histidine kinase/HSP90-like ATPase" evidence="3">
    <location>
        <begin position="18"/>
        <end position="128"/>
    </location>
</feature>
<dbReference type="CDD" id="cd16936">
    <property type="entry name" value="HATPase_RsbW-like"/>
    <property type="match status" value="1"/>
</dbReference>
<dbReference type="InterPro" id="IPR036890">
    <property type="entry name" value="HATPase_C_sf"/>
</dbReference>
<keyword evidence="1" id="KW-0723">Serine/threonine-protein kinase</keyword>
<keyword evidence="1" id="KW-0808">Transferase</keyword>
<dbReference type="SUPFAM" id="SSF55874">
    <property type="entry name" value="ATPase domain of HSP90 chaperone/DNA topoisomerase II/histidine kinase"/>
    <property type="match status" value="1"/>
</dbReference>
<dbReference type="EMBL" id="MLCF01000126">
    <property type="protein sequence ID" value="OIV35907.1"/>
    <property type="molecule type" value="Genomic_DNA"/>
</dbReference>
<dbReference type="PANTHER" id="PTHR35526:SF3">
    <property type="entry name" value="ANTI-SIGMA-F FACTOR RSBW"/>
    <property type="match status" value="1"/>
</dbReference>
<evidence type="ECO:0000259" key="3">
    <source>
        <dbReference type="Pfam" id="PF13581"/>
    </source>
</evidence>
<dbReference type="Pfam" id="PF13581">
    <property type="entry name" value="HATPase_c_2"/>
    <property type="match status" value="1"/>
</dbReference>
<comment type="caution">
    <text evidence="4">The sequence shown here is derived from an EMBL/GenBank/DDBJ whole genome shotgun (WGS) entry which is preliminary data.</text>
</comment>
<dbReference type="AlphaFoldDB" id="A0A1J7BB80"/>